<dbReference type="EMBL" id="KV425888">
    <property type="protein sequence ID" value="KZW02515.1"/>
    <property type="molecule type" value="Genomic_DNA"/>
</dbReference>
<evidence type="ECO:0000256" key="1">
    <source>
        <dbReference type="SAM" id="Phobius"/>
    </source>
</evidence>
<feature type="transmembrane region" description="Helical" evidence="1">
    <location>
        <begin position="138"/>
        <end position="162"/>
    </location>
</feature>
<reference evidence="2 3" key="1">
    <citation type="journal article" date="2016" name="Mol. Biol. Evol.">
        <title>Comparative Genomics of Early-Diverging Mushroom-Forming Fungi Provides Insights into the Origins of Lignocellulose Decay Capabilities.</title>
        <authorList>
            <person name="Nagy L.G."/>
            <person name="Riley R."/>
            <person name="Tritt A."/>
            <person name="Adam C."/>
            <person name="Daum C."/>
            <person name="Floudas D."/>
            <person name="Sun H."/>
            <person name="Yadav J.S."/>
            <person name="Pangilinan J."/>
            <person name="Larsson K.H."/>
            <person name="Matsuura K."/>
            <person name="Barry K."/>
            <person name="Labutti K."/>
            <person name="Kuo R."/>
            <person name="Ohm R.A."/>
            <person name="Bhattacharya S.S."/>
            <person name="Shirouzu T."/>
            <person name="Yoshinaga Y."/>
            <person name="Martin F.M."/>
            <person name="Grigoriev I.V."/>
            <person name="Hibbett D.S."/>
        </authorList>
    </citation>
    <scope>NUCLEOTIDE SEQUENCE [LARGE SCALE GENOMIC DNA]</scope>
    <source>
        <strain evidence="2 3">HHB12029</strain>
    </source>
</reference>
<dbReference type="Proteomes" id="UP000077266">
    <property type="component" value="Unassembled WGS sequence"/>
</dbReference>
<dbReference type="InterPro" id="IPR010640">
    <property type="entry name" value="Low_temperature_requirement_A"/>
</dbReference>
<gene>
    <name evidence="2" type="ORF">EXIGLDRAFT_734624</name>
</gene>
<keyword evidence="3" id="KW-1185">Reference proteome</keyword>
<keyword evidence="1" id="KW-0812">Transmembrane</keyword>
<feature type="transmembrane region" description="Helical" evidence="1">
    <location>
        <begin position="353"/>
        <end position="370"/>
    </location>
</feature>
<feature type="transmembrane region" description="Helical" evidence="1">
    <location>
        <begin position="216"/>
        <end position="242"/>
    </location>
</feature>
<proteinExistence type="predicted"/>
<evidence type="ECO:0008006" key="4">
    <source>
        <dbReference type="Google" id="ProtNLM"/>
    </source>
</evidence>
<feature type="transmembrane region" description="Helical" evidence="1">
    <location>
        <begin position="254"/>
        <end position="275"/>
    </location>
</feature>
<dbReference type="STRING" id="1314781.A0A165PQ92"/>
<accession>A0A165PQ92</accession>
<organism evidence="2 3">
    <name type="scientific">Exidia glandulosa HHB12029</name>
    <dbReference type="NCBI Taxonomy" id="1314781"/>
    <lineage>
        <taxon>Eukaryota</taxon>
        <taxon>Fungi</taxon>
        <taxon>Dikarya</taxon>
        <taxon>Basidiomycota</taxon>
        <taxon>Agaricomycotina</taxon>
        <taxon>Agaricomycetes</taxon>
        <taxon>Auriculariales</taxon>
        <taxon>Exidiaceae</taxon>
        <taxon>Exidia</taxon>
    </lineage>
</organism>
<feature type="transmembrane region" description="Helical" evidence="1">
    <location>
        <begin position="319"/>
        <end position="341"/>
    </location>
</feature>
<dbReference type="InParanoid" id="A0A165PQ92"/>
<sequence>MSETGRQRNPFFRSFSLPLDPNDRVTHRHVAEKVIPWSKTPFDMSITDEQAEKFSMQTIVEEEDEDAPFEEAPQWLELLFDLSWTITFSGLTGGTPIKDGGAIASYTVFFILAWWLWVAQVSYDTKFYTNDWFHRIMLVFQFIAFGALASFTDGFDILFGITHDATTDPVDLQVEDEYNSRAFRAICLVFGITRFLLAIQYIRVSRLVKHSRAGNLFMTIASLIVSGLLFFITFFILTAFPQGFSGSIAHVAKFVLWGFALAIEIGVYMYSASPYGLLRQGSMSERLASLTTVVLGEGLNGLIEPLVSVAKSIGFNTASAAQILCMALLVFMVFVLYFASFDTRGAITPLRQKCIVFMHFPTHLLLILLLEGMKSVMGFLTLSQSLTAFLLVAFNTNNDVNDFKREYAKLGLDFVAIAQSISTIPATDQEKADPNLLDNSRGFRLIAAAVQAILDQFKVLTDDLKDQFHNYVFDTKPNLAAEDAVSAVYTTGDGDPPHLDELLNSIQSSQLSPVSWIAAIAGAFLFCLLLLMLFRGAKSNRFFAWSIVTRFIIAAVLTLLVLLDLRPAKLVNFIESGAFLPTVLGIYIVQYAVDYIIHWFMARQLKKVPPPLPQKKFKEYV</sequence>
<protein>
    <recommendedName>
        <fullName evidence="4">Low temperature requirement A</fullName>
    </recommendedName>
</protein>
<dbReference type="OrthoDB" id="3198598at2759"/>
<evidence type="ECO:0000313" key="2">
    <source>
        <dbReference type="EMBL" id="KZW02515.1"/>
    </source>
</evidence>
<feature type="transmembrane region" description="Helical" evidence="1">
    <location>
        <begin position="100"/>
        <end position="118"/>
    </location>
</feature>
<feature type="transmembrane region" description="Helical" evidence="1">
    <location>
        <begin position="578"/>
        <end position="597"/>
    </location>
</feature>
<feature type="transmembrane region" description="Helical" evidence="1">
    <location>
        <begin position="542"/>
        <end position="563"/>
    </location>
</feature>
<keyword evidence="1" id="KW-1133">Transmembrane helix</keyword>
<dbReference type="AlphaFoldDB" id="A0A165PQ92"/>
<dbReference type="PANTHER" id="PTHR42101">
    <property type="entry name" value="CHROMOSOME 16, WHOLE GENOME SHOTGUN SEQUENCE"/>
    <property type="match status" value="1"/>
</dbReference>
<name>A0A165PQ92_EXIGL</name>
<dbReference type="Pfam" id="PF06772">
    <property type="entry name" value="LtrA"/>
    <property type="match status" value="1"/>
</dbReference>
<feature type="transmembrane region" description="Helical" evidence="1">
    <location>
        <begin position="514"/>
        <end position="535"/>
    </location>
</feature>
<evidence type="ECO:0000313" key="3">
    <source>
        <dbReference type="Proteomes" id="UP000077266"/>
    </source>
</evidence>
<keyword evidence="1" id="KW-0472">Membrane</keyword>
<dbReference type="PANTHER" id="PTHR42101:SF1">
    <property type="entry name" value="LOW TEMPERATURE REQUIREMENT A"/>
    <property type="match status" value="1"/>
</dbReference>
<feature type="transmembrane region" description="Helical" evidence="1">
    <location>
        <begin position="182"/>
        <end position="204"/>
    </location>
</feature>